<keyword evidence="2" id="KW-1185">Reference proteome</keyword>
<dbReference type="GO" id="GO:0007005">
    <property type="term" value="P:mitochondrion organization"/>
    <property type="evidence" value="ECO:0007669"/>
    <property type="project" value="InterPro"/>
</dbReference>
<dbReference type="InterPro" id="IPR009069">
    <property type="entry name" value="Cys_alpha_HP_mot_SF"/>
</dbReference>
<dbReference type="GO" id="GO:0005634">
    <property type="term" value="C:nucleus"/>
    <property type="evidence" value="ECO:0007669"/>
    <property type="project" value="TreeGrafter"/>
</dbReference>
<dbReference type="SUPFAM" id="SSF47072">
    <property type="entry name" value="Cysteine alpha-hairpin motif"/>
    <property type="match status" value="1"/>
</dbReference>
<evidence type="ECO:0000313" key="1">
    <source>
        <dbReference type="EnsemblPlants" id="ONIVA07G04650.1"/>
    </source>
</evidence>
<dbReference type="EnsemblPlants" id="ONIVA07G04650.1">
    <property type="protein sequence ID" value="ONIVA07G04650.1"/>
    <property type="gene ID" value="ONIVA07G04650"/>
</dbReference>
<dbReference type="Gramene" id="ONIVA07G04650.1">
    <property type="protein sequence ID" value="ONIVA07G04650.1"/>
    <property type="gene ID" value="ONIVA07G04650"/>
</dbReference>
<evidence type="ECO:0008006" key="3">
    <source>
        <dbReference type="Google" id="ProtNLM"/>
    </source>
</evidence>
<dbReference type="AlphaFoldDB" id="A0A0E0HXP5"/>
<name>A0A0E0HXP5_ORYNI</name>
<dbReference type="InterPro" id="IPR055304">
    <property type="entry name" value="CHCHD2/10-like"/>
</dbReference>
<evidence type="ECO:0000313" key="2">
    <source>
        <dbReference type="Proteomes" id="UP000006591"/>
    </source>
</evidence>
<organism evidence="1">
    <name type="scientific">Oryza nivara</name>
    <name type="common">Indian wild rice</name>
    <name type="synonym">Oryza sativa f. spontanea</name>
    <dbReference type="NCBI Taxonomy" id="4536"/>
    <lineage>
        <taxon>Eukaryota</taxon>
        <taxon>Viridiplantae</taxon>
        <taxon>Streptophyta</taxon>
        <taxon>Embryophyta</taxon>
        <taxon>Tracheophyta</taxon>
        <taxon>Spermatophyta</taxon>
        <taxon>Magnoliopsida</taxon>
        <taxon>Liliopsida</taxon>
        <taxon>Poales</taxon>
        <taxon>Poaceae</taxon>
        <taxon>BOP clade</taxon>
        <taxon>Oryzoideae</taxon>
        <taxon>Oryzeae</taxon>
        <taxon>Oryzinae</taxon>
        <taxon>Oryza</taxon>
    </lineage>
</organism>
<proteinExistence type="predicted"/>
<dbReference type="GO" id="GO:0005739">
    <property type="term" value="C:mitochondrion"/>
    <property type="evidence" value="ECO:0007669"/>
    <property type="project" value="TreeGrafter"/>
</dbReference>
<sequence length="156" mass="17728">MSRRWWRRRSYAAAAAAADDDDTAGEELRSYVVAVEVAADNRAESPPVPARVTAELIKADAAGIPNYSKGDKDDPCCDTYSLVMKCLENTKNDFKKCKTLIDKYEECSNPPKEPRLCPAHELAFEKCLQKNVGEIKVCQFWMDMMSKCLRRNKQWV</sequence>
<dbReference type="HOGENOM" id="CLU_144414_0_0_1"/>
<dbReference type="PANTHER" id="PTHR13523:SF2">
    <property type="entry name" value="COILED-COIL-HELIX-COILED-COIL-HELIX DOMAIN CONTAINING 2, ISOFORM A-RELATED"/>
    <property type="match status" value="1"/>
</dbReference>
<protein>
    <recommendedName>
        <fullName evidence="3">CHCH domain-containing protein</fullName>
    </recommendedName>
</protein>
<dbReference type="Proteomes" id="UP000006591">
    <property type="component" value="Chromosome 7"/>
</dbReference>
<accession>A0A0E0HXP5</accession>
<reference evidence="1" key="1">
    <citation type="submission" date="2015-04" db="UniProtKB">
        <authorList>
            <consortium name="EnsemblPlants"/>
        </authorList>
    </citation>
    <scope>IDENTIFICATION</scope>
    <source>
        <strain evidence="1">SL10</strain>
    </source>
</reference>
<dbReference type="PANTHER" id="PTHR13523">
    <property type="entry name" value="COILED-COIL-HELIX-COILED-COIL-HELIX DOMAIN CONTAINING 2/NUR77"/>
    <property type="match status" value="1"/>
</dbReference>
<reference evidence="1" key="2">
    <citation type="submission" date="2018-04" db="EMBL/GenBank/DDBJ databases">
        <title>OnivRS2 (Oryza nivara Reference Sequence Version 2).</title>
        <authorList>
            <person name="Zhang J."/>
            <person name="Kudrna D."/>
            <person name="Lee S."/>
            <person name="Talag J."/>
            <person name="Rajasekar S."/>
            <person name="Welchert J."/>
            <person name="Hsing Y.-I."/>
            <person name="Wing R.A."/>
        </authorList>
    </citation>
    <scope>NUCLEOTIDE SEQUENCE [LARGE SCALE GENOMIC DNA]</scope>
    <source>
        <strain evidence="1">SL10</strain>
    </source>
</reference>